<name>A0A4V3CYE3_LABRH</name>
<proteinExistence type="predicted"/>
<reference evidence="2 3" key="1">
    <citation type="submission" date="2019-03" db="EMBL/GenBank/DDBJ databases">
        <title>Genomic Encyclopedia of Type Strains, Phase IV (KMG-IV): sequencing the most valuable type-strain genomes for metagenomic binning, comparative biology and taxonomic classification.</title>
        <authorList>
            <person name="Goeker M."/>
        </authorList>
    </citation>
    <scope>NUCLEOTIDE SEQUENCE [LARGE SCALE GENOMIC DNA]</scope>
    <source>
        <strain evidence="2 3">DSM 45361</strain>
    </source>
</reference>
<comment type="caution">
    <text evidence="2">The sequence shown here is derived from an EMBL/GenBank/DDBJ whole genome shotgun (WGS) entry which is preliminary data.</text>
</comment>
<evidence type="ECO:0000313" key="2">
    <source>
        <dbReference type="EMBL" id="TDP93848.1"/>
    </source>
</evidence>
<sequence>MYVDDTAETADPTATPVPTASTLPAPAQPVPTSGGQWAVEPEQVNAFASAIVQVRAHLDKVRDQVDELSGPDYQPRLGTSPTGQQLARKFNDRLTSDAGLAGQLRIALKNLEDFVSSAEKAAATYVESDNASADTLRQQA</sequence>
<dbReference type="Proteomes" id="UP000295444">
    <property type="component" value="Unassembled WGS sequence"/>
</dbReference>
<evidence type="ECO:0008006" key="4">
    <source>
        <dbReference type="Google" id="ProtNLM"/>
    </source>
</evidence>
<dbReference type="AlphaFoldDB" id="A0A4V3CYE3"/>
<dbReference type="OrthoDB" id="3697109at2"/>
<accession>A0A4V3CYE3</accession>
<protein>
    <recommendedName>
        <fullName evidence="4">PE family protein</fullName>
    </recommendedName>
</protein>
<feature type="compositionally biased region" description="Low complexity" evidence="1">
    <location>
        <begin position="9"/>
        <end position="25"/>
    </location>
</feature>
<dbReference type="RefSeq" id="WP_133852844.1">
    <property type="nucleotide sequence ID" value="NZ_SNXZ01000006.1"/>
</dbReference>
<evidence type="ECO:0000313" key="3">
    <source>
        <dbReference type="Proteomes" id="UP000295444"/>
    </source>
</evidence>
<dbReference type="EMBL" id="SNXZ01000006">
    <property type="protein sequence ID" value="TDP93848.1"/>
    <property type="molecule type" value="Genomic_DNA"/>
</dbReference>
<feature type="region of interest" description="Disordered" evidence="1">
    <location>
        <begin position="1"/>
        <end position="37"/>
    </location>
</feature>
<gene>
    <name evidence="2" type="ORF">EV186_106242</name>
</gene>
<evidence type="ECO:0000256" key="1">
    <source>
        <dbReference type="SAM" id="MobiDB-lite"/>
    </source>
</evidence>
<organism evidence="2 3">
    <name type="scientific">Labedaea rhizosphaerae</name>
    <dbReference type="NCBI Taxonomy" id="598644"/>
    <lineage>
        <taxon>Bacteria</taxon>
        <taxon>Bacillati</taxon>
        <taxon>Actinomycetota</taxon>
        <taxon>Actinomycetes</taxon>
        <taxon>Pseudonocardiales</taxon>
        <taxon>Pseudonocardiaceae</taxon>
        <taxon>Labedaea</taxon>
    </lineage>
</organism>
<keyword evidence="3" id="KW-1185">Reference proteome</keyword>